<reference evidence="1 2" key="1">
    <citation type="submission" date="2019-11" db="EMBL/GenBank/DDBJ databases">
        <title>Draft Genome Sequence of Plant Growth-Promoting Rhizosphere-Associated Bacteria.</title>
        <authorList>
            <person name="Vasilyev I.Y."/>
            <person name="Radchenko V."/>
            <person name="Ilnitskaya E.V."/>
        </authorList>
    </citation>
    <scope>NUCLEOTIDE SEQUENCE [LARGE SCALE GENOMIC DNA]</scope>
    <source>
        <strain evidence="1 2">VRA_1sq_f</strain>
    </source>
</reference>
<name>A0A6A8LWV3_9LACO</name>
<accession>A0A6A8LWV3</accession>
<proteinExistence type="predicted"/>
<organism evidence="1 2">
    <name type="scientific">Ligilactobacillus salivarius</name>
    <dbReference type="NCBI Taxonomy" id="1624"/>
    <lineage>
        <taxon>Bacteria</taxon>
        <taxon>Bacillati</taxon>
        <taxon>Bacillota</taxon>
        <taxon>Bacilli</taxon>
        <taxon>Lactobacillales</taxon>
        <taxon>Lactobacillaceae</taxon>
        <taxon>Ligilactobacillus</taxon>
    </lineage>
</organism>
<dbReference type="Proteomes" id="UP000437575">
    <property type="component" value="Unassembled WGS sequence"/>
</dbReference>
<sequence length="124" mass="14660">MINYAIGREINGKTILYGKHNFIITYQDLTEAKLVAKQIGWDVYKLEKMEIQEEIDKEQHTEEKKPKDEKSIKIESVIKDLFDNYESIVRHNQDSDTSAISRDLNNYRKIINRLSDINNDRVWG</sequence>
<protein>
    <submittedName>
        <fullName evidence="1">Uncharacterized protein</fullName>
    </submittedName>
</protein>
<gene>
    <name evidence="1" type="ORF">GKC34_11575</name>
</gene>
<comment type="caution">
    <text evidence="1">The sequence shown here is derived from an EMBL/GenBank/DDBJ whole genome shotgun (WGS) entry which is preliminary data.</text>
</comment>
<evidence type="ECO:0000313" key="2">
    <source>
        <dbReference type="Proteomes" id="UP000437575"/>
    </source>
</evidence>
<dbReference type="AlphaFoldDB" id="A0A6A8LWV3"/>
<evidence type="ECO:0000313" key="1">
    <source>
        <dbReference type="EMBL" id="MSE06379.1"/>
    </source>
</evidence>
<dbReference type="EMBL" id="WKKZ01000856">
    <property type="protein sequence ID" value="MSE06379.1"/>
    <property type="molecule type" value="Genomic_DNA"/>
</dbReference>